<evidence type="ECO:0000256" key="1">
    <source>
        <dbReference type="SAM" id="SignalP"/>
    </source>
</evidence>
<evidence type="ECO:0000313" key="3">
    <source>
        <dbReference type="Proteomes" id="UP001460888"/>
    </source>
</evidence>
<dbReference type="InterPro" id="IPR021268">
    <property type="entry name" value="DUF2845"/>
</dbReference>
<feature type="chain" id="PRO_5046514295" description="DUF2845 domain-containing protein" evidence="1">
    <location>
        <begin position="18"/>
        <end position="192"/>
    </location>
</feature>
<gene>
    <name evidence="2" type="ORF">SADO_14709</name>
</gene>
<protein>
    <recommendedName>
        <fullName evidence="4">DUF2845 domain-containing protein</fullName>
    </recommendedName>
</protein>
<reference evidence="2 3" key="1">
    <citation type="submission" date="2013-03" db="EMBL/GenBank/DDBJ databases">
        <title>Salinisphaera dokdonensis CL-ES53 Genome Sequencing.</title>
        <authorList>
            <person name="Li C."/>
            <person name="Lai Q."/>
            <person name="Shao Z."/>
        </authorList>
    </citation>
    <scope>NUCLEOTIDE SEQUENCE [LARGE SCALE GENOMIC DNA]</scope>
    <source>
        <strain evidence="2 3">CL-ES53</strain>
    </source>
</reference>
<sequence length="192" mass="21200">MLVLAVGMLLSGAPAYADSLRCGGALVQVGDTAAAVRNDCGAPDFVDPWIAGNGVAYGQAFAMEEWTYNRGPSRLLQILVFRDGTLKRIREDGYGFIESRGSPACRPSDIGRGMSKYRLLQACGEPIQKSGGFVYSTRQRAGTHDYRLRRGLVPVYRERWVFNFGGNRLLREVTLENAIVVETDTLERGFDQ</sequence>
<evidence type="ECO:0008006" key="4">
    <source>
        <dbReference type="Google" id="ProtNLM"/>
    </source>
</evidence>
<accession>A0ABV2B4G0</accession>
<dbReference type="EMBL" id="APND01000005">
    <property type="protein sequence ID" value="MES1930510.1"/>
    <property type="molecule type" value="Genomic_DNA"/>
</dbReference>
<name>A0ABV2B4G0_9GAMM</name>
<proteinExistence type="predicted"/>
<dbReference type="Pfam" id="PF11006">
    <property type="entry name" value="DUF2845"/>
    <property type="match status" value="2"/>
</dbReference>
<keyword evidence="3" id="KW-1185">Reference proteome</keyword>
<comment type="caution">
    <text evidence="2">The sequence shown here is derived from an EMBL/GenBank/DDBJ whole genome shotgun (WGS) entry which is preliminary data.</text>
</comment>
<keyword evidence="1" id="KW-0732">Signal</keyword>
<dbReference type="Proteomes" id="UP001460888">
    <property type="component" value="Unassembled WGS sequence"/>
</dbReference>
<evidence type="ECO:0000313" key="2">
    <source>
        <dbReference type="EMBL" id="MES1930510.1"/>
    </source>
</evidence>
<dbReference type="RefSeq" id="WP_353112779.1">
    <property type="nucleotide sequence ID" value="NZ_APND01000005.1"/>
</dbReference>
<organism evidence="2 3">
    <name type="scientific">Salinisphaera dokdonensis CL-ES53</name>
    <dbReference type="NCBI Taxonomy" id="1304272"/>
    <lineage>
        <taxon>Bacteria</taxon>
        <taxon>Pseudomonadati</taxon>
        <taxon>Pseudomonadota</taxon>
        <taxon>Gammaproteobacteria</taxon>
        <taxon>Salinisphaerales</taxon>
        <taxon>Salinisphaeraceae</taxon>
        <taxon>Salinisphaera</taxon>
    </lineage>
</organism>
<feature type="signal peptide" evidence="1">
    <location>
        <begin position="1"/>
        <end position="17"/>
    </location>
</feature>